<accession>A0A4Y7SU15</accession>
<gene>
    <name evidence="1" type="ORF">FA13DRAFT_1796462</name>
</gene>
<dbReference type="Proteomes" id="UP000298030">
    <property type="component" value="Unassembled WGS sequence"/>
</dbReference>
<evidence type="ECO:0000313" key="2">
    <source>
        <dbReference type="Proteomes" id="UP000298030"/>
    </source>
</evidence>
<sequence>MAQPWPQPLMQSFISANQPQFATDESAFYGPYTRLLYHLFGVLGPYEISPRYHIPDTTRDAIDVVALFTVELDKHPVFFIGVKPTASFNLDSKRKQADDQMRDRFRDIRHTLITPRLPAVSAFGTRLCFYEYTVATNALVPAAIPADPLFLNDVAPADRWDRDLLEADGAARFRQLIDSVLEMCQAHEQ</sequence>
<dbReference type="STRING" id="71717.A0A4Y7SU15"/>
<dbReference type="OrthoDB" id="3254408at2759"/>
<name>A0A4Y7SU15_COPMI</name>
<organism evidence="1 2">
    <name type="scientific">Coprinellus micaceus</name>
    <name type="common">Glistening ink-cap mushroom</name>
    <name type="synonym">Coprinus micaceus</name>
    <dbReference type="NCBI Taxonomy" id="71717"/>
    <lineage>
        <taxon>Eukaryota</taxon>
        <taxon>Fungi</taxon>
        <taxon>Dikarya</taxon>
        <taxon>Basidiomycota</taxon>
        <taxon>Agaricomycotina</taxon>
        <taxon>Agaricomycetes</taxon>
        <taxon>Agaricomycetidae</taxon>
        <taxon>Agaricales</taxon>
        <taxon>Agaricineae</taxon>
        <taxon>Psathyrellaceae</taxon>
        <taxon>Coprinellus</taxon>
    </lineage>
</organism>
<evidence type="ECO:0000313" key="1">
    <source>
        <dbReference type="EMBL" id="TEB25355.1"/>
    </source>
</evidence>
<dbReference type="EMBL" id="QPFP01000057">
    <property type="protein sequence ID" value="TEB25355.1"/>
    <property type="molecule type" value="Genomic_DNA"/>
</dbReference>
<keyword evidence="2" id="KW-1185">Reference proteome</keyword>
<protein>
    <submittedName>
        <fullName evidence="1">Uncharacterized protein</fullName>
    </submittedName>
</protein>
<comment type="caution">
    <text evidence="1">The sequence shown here is derived from an EMBL/GenBank/DDBJ whole genome shotgun (WGS) entry which is preliminary data.</text>
</comment>
<proteinExistence type="predicted"/>
<dbReference type="AlphaFoldDB" id="A0A4Y7SU15"/>
<reference evidence="1 2" key="1">
    <citation type="journal article" date="2019" name="Nat. Ecol. Evol.">
        <title>Megaphylogeny resolves global patterns of mushroom evolution.</title>
        <authorList>
            <person name="Varga T."/>
            <person name="Krizsan K."/>
            <person name="Foldi C."/>
            <person name="Dima B."/>
            <person name="Sanchez-Garcia M."/>
            <person name="Sanchez-Ramirez S."/>
            <person name="Szollosi G.J."/>
            <person name="Szarkandi J.G."/>
            <person name="Papp V."/>
            <person name="Albert L."/>
            <person name="Andreopoulos W."/>
            <person name="Angelini C."/>
            <person name="Antonin V."/>
            <person name="Barry K.W."/>
            <person name="Bougher N.L."/>
            <person name="Buchanan P."/>
            <person name="Buyck B."/>
            <person name="Bense V."/>
            <person name="Catcheside P."/>
            <person name="Chovatia M."/>
            <person name="Cooper J."/>
            <person name="Damon W."/>
            <person name="Desjardin D."/>
            <person name="Finy P."/>
            <person name="Geml J."/>
            <person name="Haridas S."/>
            <person name="Hughes K."/>
            <person name="Justo A."/>
            <person name="Karasinski D."/>
            <person name="Kautmanova I."/>
            <person name="Kiss B."/>
            <person name="Kocsube S."/>
            <person name="Kotiranta H."/>
            <person name="LaButti K.M."/>
            <person name="Lechner B.E."/>
            <person name="Liimatainen K."/>
            <person name="Lipzen A."/>
            <person name="Lukacs Z."/>
            <person name="Mihaltcheva S."/>
            <person name="Morgado L.N."/>
            <person name="Niskanen T."/>
            <person name="Noordeloos M.E."/>
            <person name="Ohm R.A."/>
            <person name="Ortiz-Santana B."/>
            <person name="Ovrebo C."/>
            <person name="Racz N."/>
            <person name="Riley R."/>
            <person name="Savchenko A."/>
            <person name="Shiryaev A."/>
            <person name="Soop K."/>
            <person name="Spirin V."/>
            <person name="Szebenyi C."/>
            <person name="Tomsovsky M."/>
            <person name="Tulloss R.E."/>
            <person name="Uehling J."/>
            <person name="Grigoriev I.V."/>
            <person name="Vagvolgyi C."/>
            <person name="Papp T."/>
            <person name="Martin F.M."/>
            <person name="Miettinen O."/>
            <person name="Hibbett D.S."/>
            <person name="Nagy L.G."/>
        </authorList>
    </citation>
    <scope>NUCLEOTIDE SEQUENCE [LARGE SCALE GENOMIC DNA]</scope>
    <source>
        <strain evidence="1 2">FP101781</strain>
    </source>
</reference>